<protein>
    <submittedName>
        <fullName evidence="2">Uncharacterized protein</fullName>
    </submittedName>
</protein>
<name>A0A0R3MXI8_9BRAD</name>
<reference evidence="2 3" key="1">
    <citation type="submission" date="2014-03" db="EMBL/GenBank/DDBJ databases">
        <title>Bradyrhizobium valentinum sp. nov., isolated from effective nodules of Lupinus mariae-josephae, a lupine endemic of basic-lime soils in Eastern Spain.</title>
        <authorList>
            <person name="Duran D."/>
            <person name="Rey L."/>
            <person name="Navarro A."/>
            <person name="Busquets A."/>
            <person name="Imperial J."/>
            <person name="Ruiz-Argueso T."/>
        </authorList>
    </citation>
    <scope>NUCLEOTIDE SEQUENCE [LARGE SCALE GENOMIC DNA]</scope>
    <source>
        <strain evidence="2 3">CCBAU 23086</strain>
    </source>
</reference>
<evidence type="ECO:0000313" key="3">
    <source>
        <dbReference type="Proteomes" id="UP000051660"/>
    </source>
</evidence>
<dbReference type="AlphaFoldDB" id="A0A0R3MXI8"/>
<feature type="region of interest" description="Disordered" evidence="1">
    <location>
        <begin position="1"/>
        <end position="50"/>
    </location>
</feature>
<evidence type="ECO:0000256" key="1">
    <source>
        <dbReference type="SAM" id="MobiDB-lite"/>
    </source>
</evidence>
<comment type="caution">
    <text evidence="2">The sequence shown here is derived from an EMBL/GenBank/DDBJ whole genome shotgun (WGS) entry which is preliminary data.</text>
</comment>
<proteinExistence type="predicted"/>
<accession>A0A0R3MXI8</accession>
<evidence type="ECO:0000313" key="2">
    <source>
        <dbReference type="EMBL" id="KRR22432.1"/>
    </source>
</evidence>
<organism evidence="2 3">
    <name type="scientific">Bradyrhizobium lablabi</name>
    <dbReference type="NCBI Taxonomy" id="722472"/>
    <lineage>
        <taxon>Bacteria</taxon>
        <taxon>Pseudomonadati</taxon>
        <taxon>Pseudomonadota</taxon>
        <taxon>Alphaproteobacteria</taxon>
        <taxon>Hyphomicrobiales</taxon>
        <taxon>Nitrobacteraceae</taxon>
        <taxon>Bradyrhizobium</taxon>
    </lineage>
</organism>
<dbReference type="RefSeq" id="WP_057859568.1">
    <property type="nucleotide sequence ID" value="NZ_LLYB01000074.1"/>
</dbReference>
<dbReference type="Proteomes" id="UP000051660">
    <property type="component" value="Unassembled WGS sequence"/>
</dbReference>
<gene>
    <name evidence="2" type="ORF">CQ14_35135</name>
</gene>
<dbReference type="EMBL" id="LLYB01000074">
    <property type="protein sequence ID" value="KRR22432.1"/>
    <property type="molecule type" value="Genomic_DNA"/>
</dbReference>
<dbReference type="OrthoDB" id="8264817at2"/>
<feature type="compositionally biased region" description="Basic and acidic residues" evidence="1">
    <location>
        <begin position="21"/>
        <end position="31"/>
    </location>
</feature>
<sequence length="136" mass="14964">MTQGDPTDNALATIASILDAPEARREPDKAAAAEQKPATPPPIPVSRPIEAHGYTKFGPGPMAAIRFKWTVRLENGDYYVDETIGENSTPIVTGPMSREAAIRMVDDRESDARRRFELFKSEMTERATANRESSDA</sequence>